<dbReference type="EMBL" id="JBEGDG010000002">
    <property type="protein sequence ID" value="MEQ6353735.1"/>
    <property type="molecule type" value="Genomic_DNA"/>
</dbReference>
<proteinExistence type="predicted"/>
<evidence type="ECO:0000313" key="2">
    <source>
        <dbReference type="Proteomes" id="UP001478862"/>
    </source>
</evidence>
<comment type="caution">
    <text evidence="1">The sequence shown here is derived from an EMBL/GenBank/DDBJ whole genome shotgun (WGS) entry which is preliminary data.</text>
</comment>
<organism evidence="1 2">
    <name type="scientific">Lysinibacillus zambalensis</name>
    <dbReference type="NCBI Taxonomy" id="3160866"/>
    <lineage>
        <taxon>Bacteria</taxon>
        <taxon>Bacillati</taxon>
        <taxon>Bacillota</taxon>
        <taxon>Bacilli</taxon>
        <taxon>Bacillales</taxon>
        <taxon>Bacillaceae</taxon>
        <taxon>Lysinibacillus</taxon>
    </lineage>
</organism>
<evidence type="ECO:0000313" key="1">
    <source>
        <dbReference type="EMBL" id="MEQ6353735.1"/>
    </source>
</evidence>
<dbReference type="Proteomes" id="UP001478862">
    <property type="component" value="Unassembled WGS sequence"/>
</dbReference>
<name>A0ABV1MMJ0_9BACI</name>
<dbReference type="RefSeq" id="WP_349658501.1">
    <property type="nucleotide sequence ID" value="NZ_JBEGDG010000002.1"/>
</dbReference>
<reference evidence="1 2" key="1">
    <citation type="submission" date="2024-06" db="EMBL/GenBank/DDBJ databases">
        <title>Lysinibacillus zambalefons sp. nov., a Novel Firmicute Isolated from the Poon Bato Zambales Hyperalkaline Spring.</title>
        <authorList>
            <person name="Aja J.A."/>
            <person name="Lazaro J.E.H."/>
            <person name="Llorin L.D."/>
            <person name="Lim K.R."/>
            <person name="Teodosio J."/>
            <person name="Dalisay D.S."/>
        </authorList>
    </citation>
    <scope>NUCLEOTIDE SEQUENCE [LARGE SCALE GENOMIC DNA]</scope>
    <source>
        <strain evidence="1 2">M3</strain>
    </source>
</reference>
<sequence>MSKGVSLLFHYERHDAIQFIRVDYDRQAELMIAEKLGMPQFDKIMMILCLQIIEMLRGIF</sequence>
<protein>
    <submittedName>
        <fullName evidence="1">Uncharacterized protein</fullName>
    </submittedName>
</protein>
<keyword evidence="2" id="KW-1185">Reference proteome</keyword>
<accession>A0ABV1MMJ0</accession>
<gene>
    <name evidence="1" type="ORF">ABNX05_03840</name>
</gene>